<feature type="transmembrane region" description="Helical" evidence="1">
    <location>
        <begin position="45"/>
        <end position="63"/>
    </location>
</feature>
<dbReference type="InterPro" id="IPR025618">
    <property type="entry name" value="YtpI"/>
</dbReference>
<dbReference type="Pfam" id="PF14007">
    <property type="entry name" value="YtpI"/>
    <property type="match status" value="1"/>
</dbReference>
<evidence type="ECO:0000313" key="2">
    <source>
        <dbReference type="EMBL" id="MFD1178347.1"/>
    </source>
</evidence>
<name>A0ABW3S296_9BACL</name>
<sequence length="99" mass="10849">MVQSIQYVLYAGLIITCICSVFFSFKSRRSVDPAIRGLSAAKTNISMGGMLIILALIQMFMFSGSSLRVVIGALFMVLGAFNIFAGIRNYGYFSRSKAE</sequence>
<evidence type="ECO:0000313" key="3">
    <source>
        <dbReference type="Proteomes" id="UP001597262"/>
    </source>
</evidence>
<protein>
    <submittedName>
        <fullName evidence="2">YtpI family protein</fullName>
    </submittedName>
</protein>
<keyword evidence="3" id="KW-1185">Reference proteome</keyword>
<accession>A0ABW3S296</accession>
<reference evidence="3" key="1">
    <citation type="journal article" date="2019" name="Int. J. Syst. Evol. Microbiol.">
        <title>The Global Catalogue of Microorganisms (GCM) 10K type strain sequencing project: providing services to taxonomists for standard genome sequencing and annotation.</title>
        <authorList>
            <consortium name="The Broad Institute Genomics Platform"/>
            <consortium name="The Broad Institute Genome Sequencing Center for Infectious Disease"/>
            <person name="Wu L."/>
            <person name="Ma J."/>
        </authorList>
    </citation>
    <scope>NUCLEOTIDE SEQUENCE [LARGE SCALE GENOMIC DNA]</scope>
    <source>
        <strain evidence="3">CCUG 59189</strain>
    </source>
</reference>
<proteinExistence type="predicted"/>
<dbReference type="Proteomes" id="UP001597262">
    <property type="component" value="Unassembled WGS sequence"/>
</dbReference>
<gene>
    <name evidence="2" type="ORF">ACFQ3W_18890</name>
</gene>
<dbReference type="EMBL" id="JBHTLM010000016">
    <property type="protein sequence ID" value="MFD1178347.1"/>
    <property type="molecule type" value="Genomic_DNA"/>
</dbReference>
<evidence type="ECO:0000256" key="1">
    <source>
        <dbReference type="SAM" id="Phobius"/>
    </source>
</evidence>
<keyword evidence="1" id="KW-0812">Transmembrane</keyword>
<keyword evidence="1" id="KW-0472">Membrane</keyword>
<organism evidence="2 3">
    <name type="scientific">Paenibacillus puldeungensis</name>
    <dbReference type="NCBI Taxonomy" id="696536"/>
    <lineage>
        <taxon>Bacteria</taxon>
        <taxon>Bacillati</taxon>
        <taxon>Bacillota</taxon>
        <taxon>Bacilli</taxon>
        <taxon>Bacillales</taxon>
        <taxon>Paenibacillaceae</taxon>
        <taxon>Paenibacillus</taxon>
    </lineage>
</organism>
<keyword evidence="1" id="KW-1133">Transmembrane helix</keyword>
<dbReference type="RefSeq" id="WP_379320792.1">
    <property type="nucleotide sequence ID" value="NZ_JBHTLM010000016.1"/>
</dbReference>
<feature type="transmembrane region" description="Helical" evidence="1">
    <location>
        <begin position="6"/>
        <end position="25"/>
    </location>
</feature>
<comment type="caution">
    <text evidence="2">The sequence shown here is derived from an EMBL/GenBank/DDBJ whole genome shotgun (WGS) entry which is preliminary data.</text>
</comment>
<feature type="transmembrane region" description="Helical" evidence="1">
    <location>
        <begin position="69"/>
        <end position="87"/>
    </location>
</feature>